<evidence type="ECO:0000256" key="4">
    <source>
        <dbReference type="ARBA" id="ARBA00022771"/>
    </source>
</evidence>
<keyword evidence="4 9" id="KW-0863">Zinc-finger</keyword>
<proteinExistence type="predicted"/>
<evidence type="ECO:0000256" key="9">
    <source>
        <dbReference type="PROSITE-ProRule" id="PRU00042"/>
    </source>
</evidence>
<evidence type="ECO:0000256" key="2">
    <source>
        <dbReference type="ARBA" id="ARBA00022723"/>
    </source>
</evidence>
<dbReference type="InterPro" id="IPR051007">
    <property type="entry name" value="creA/MIG_C2H2-ZnF"/>
</dbReference>
<keyword evidence="13" id="KW-1185">Reference proteome</keyword>
<organism evidence="12 13">
    <name type="scientific">Nakaseomyces bracarensis</name>
    <dbReference type="NCBI Taxonomy" id="273131"/>
    <lineage>
        <taxon>Eukaryota</taxon>
        <taxon>Fungi</taxon>
        <taxon>Dikarya</taxon>
        <taxon>Ascomycota</taxon>
        <taxon>Saccharomycotina</taxon>
        <taxon>Saccharomycetes</taxon>
        <taxon>Saccharomycetales</taxon>
        <taxon>Saccharomycetaceae</taxon>
        <taxon>Nakaseomyces</taxon>
    </lineage>
</organism>
<keyword evidence="3" id="KW-0677">Repeat</keyword>
<feature type="compositionally biased region" description="Polar residues" evidence="10">
    <location>
        <begin position="146"/>
        <end position="155"/>
    </location>
</feature>
<dbReference type="PROSITE" id="PS50157">
    <property type="entry name" value="ZINC_FINGER_C2H2_2"/>
    <property type="match status" value="2"/>
</dbReference>
<feature type="region of interest" description="Disordered" evidence="10">
    <location>
        <begin position="132"/>
        <end position="155"/>
    </location>
</feature>
<dbReference type="SMART" id="SM00355">
    <property type="entry name" value="ZnF_C2H2"/>
    <property type="match status" value="2"/>
</dbReference>
<comment type="subcellular location">
    <subcellularLocation>
        <location evidence="1">Nucleus</location>
    </subcellularLocation>
</comment>
<reference evidence="12 13" key="1">
    <citation type="submission" date="2024-05" db="EMBL/GenBank/DDBJ databases">
        <title>Long read based assembly of the Candida bracarensis genome reveals expanded adhesin content.</title>
        <authorList>
            <person name="Marcet-Houben M."/>
            <person name="Ksiezopolska E."/>
            <person name="Gabaldon T."/>
        </authorList>
    </citation>
    <scope>NUCLEOTIDE SEQUENCE [LARGE SCALE GENOMIC DNA]</scope>
    <source>
        <strain evidence="12 13">CBM6</strain>
    </source>
</reference>
<keyword evidence="5" id="KW-0862">Zinc</keyword>
<evidence type="ECO:0000256" key="10">
    <source>
        <dbReference type="SAM" id="MobiDB-lite"/>
    </source>
</evidence>
<dbReference type="InterPro" id="IPR013087">
    <property type="entry name" value="Znf_C2H2_type"/>
</dbReference>
<dbReference type="PANTHER" id="PTHR47428">
    <property type="entry name" value="REGULATORY PROTEIN MIG1-RELATED"/>
    <property type="match status" value="1"/>
</dbReference>
<dbReference type="SUPFAM" id="SSF57667">
    <property type="entry name" value="beta-beta-alpha zinc fingers"/>
    <property type="match status" value="1"/>
</dbReference>
<name>A0ABR4NSM9_9SACH</name>
<feature type="domain" description="C2H2-type" evidence="11">
    <location>
        <begin position="20"/>
        <end position="47"/>
    </location>
</feature>
<dbReference type="Proteomes" id="UP001623330">
    <property type="component" value="Unassembled WGS sequence"/>
</dbReference>
<dbReference type="Gene3D" id="3.30.160.60">
    <property type="entry name" value="Classic Zinc Finger"/>
    <property type="match status" value="2"/>
</dbReference>
<evidence type="ECO:0000256" key="8">
    <source>
        <dbReference type="ARBA" id="ARBA00023242"/>
    </source>
</evidence>
<dbReference type="PROSITE" id="PS00028">
    <property type="entry name" value="ZINC_FINGER_C2H2_1"/>
    <property type="match status" value="2"/>
</dbReference>
<keyword evidence="6" id="KW-0805">Transcription regulation</keyword>
<feature type="domain" description="C2H2-type" evidence="11">
    <location>
        <begin position="48"/>
        <end position="77"/>
    </location>
</feature>
<feature type="region of interest" description="Disordered" evidence="10">
    <location>
        <begin position="61"/>
        <end position="92"/>
    </location>
</feature>
<gene>
    <name evidence="12" type="ORF">RNJ44_00452</name>
</gene>
<evidence type="ECO:0000256" key="3">
    <source>
        <dbReference type="ARBA" id="ARBA00022737"/>
    </source>
</evidence>
<evidence type="ECO:0000256" key="6">
    <source>
        <dbReference type="ARBA" id="ARBA00023015"/>
    </source>
</evidence>
<protein>
    <recommendedName>
        <fullName evidence="11">C2H2-type domain-containing protein</fullName>
    </recommendedName>
</protein>
<dbReference type="EMBL" id="JBEVYD010000007">
    <property type="protein sequence ID" value="KAL3231417.1"/>
    <property type="molecule type" value="Genomic_DNA"/>
</dbReference>
<accession>A0ABR4NSM9</accession>
<evidence type="ECO:0000313" key="13">
    <source>
        <dbReference type="Proteomes" id="UP001623330"/>
    </source>
</evidence>
<evidence type="ECO:0000313" key="12">
    <source>
        <dbReference type="EMBL" id="KAL3231417.1"/>
    </source>
</evidence>
<dbReference type="InterPro" id="IPR036236">
    <property type="entry name" value="Znf_C2H2_sf"/>
</dbReference>
<keyword evidence="8" id="KW-0539">Nucleus</keyword>
<evidence type="ECO:0000256" key="1">
    <source>
        <dbReference type="ARBA" id="ARBA00004123"/>
    </source>
</evidence>
<keyword evidence="7" id="KW-0804">Transcription</keyword>
<comment type="caution">
    <text evidence="12">The sequence shown here is derived from an EMBL/GenBank/DDBJ whole genome shotgun (WGS) entry which is preliminary data.</text>
</comment>
<evidence type="ECO:0000256" key="5">
    <source>
        <dbReference type="ARBA" id="ARBA00022833"/>
    </source>
</evidence>
<evidence type="ECO:0000259" key="11">
    <source>
        <dbReference type="PROSITE" id="PS50157"/>
    </source>
</evidence>
<evidence type="ECO:0000256" key="7">
    <source>
        <dbReference type="ARBA" id="ARBA00023163"/>
    </source>
</evidence>
<keyword evidence="2" id="KW-0479">Metal-binding</keyword>
<sequence length="319" mass="35428">MFGKIKNQDSFPPDNFKRPFRCEVCSRGFHRLEHKKRHFRTHTGEKPHKCTYPSCPKSFSRADELKRHSRTHTSNKLQSLKDKKKTAKRQPSVVPEYKVIEGKVMNPISSNISPSTTTFQVSENKFLSVSSNPVSSSTTLVDAPGTNYSSRDWQTPMVQPQSTKKIMLPPLTAPATALASRSASYGNLSTITLNTGWSNNNSTSNLTGYTTPLISSGPSFGAQLNNSIGETHSELSSPVSPTYLEKRYSKLVMTAIHKLTPDATTHSNHEQPLSSSSSVVSTTSLAQDISLLEQHRPKEDRVVLPPVRDILRDFIDNND</sequence>
<dbReference type="PANTHER" id="PTHR47428:SF1">
    <property type="entry name" value="REGULATORY PROTEIN MIG1-RELATED"/>
    <property type="match status" value="1"/>
</dbReference>